<feature type="transmembrane region" description="Helical" evidence="7">
    <location>
        <begin position="369"/>
        <end position="392"/>
    </location>
</feature>
<feature type="transmembrane region" description="Helical" evidence="7">
    <location>
        <begin position="398"/>
        <end position="419"/>
    </location>
</feature>
<keyword evidence="6 7" id="KW-0472">Membrane</keyword>
<feature type="transmembrane region" description="Helical" evidence="7">
    <location>
        <begin position="27"/>
        <end position="48"/>
    </location>
</feature>
<feature type="transmembrane region" description="Helical" evidence="7">
    <location>
        <begin position="314"/>
        <end position="331"/>
    </location>
</feature>
<reference evidence="9 10" key="1">
    <citation type="submission" date="2019-02" db="EMBL/GenBank/DDBJ databases">
        <title>Deep-cultivation of Planctomycetes and their phenomic and genomic characterization uncovers novel biology.</title>
        <authorList>
            <person name="Wiegand S."/>
            <person name="Jogler M."/>
            <person name="Boedeker C."/>
            <person name="Pinto D."/>
            <person name="Vollmers J."/>
            <person name="Rivas-Marin E."/>
            <person name="Kohn T."/>
            <person name="Peeters S.H."/>
            <person name="Heuer A."/>
            <person name="Rast P."/>
            <person name="Oberbeckmann S."/>
            <person name="Bunk B."/>
            <person name="Jeske O."/>
            <person name="Meyerdierks A."/>
            <person name="Storesund J.E."/>
            <person name="Kallscheuer N."/>
            <person name="Luecker S."/>
            <person name="Lage O.M."/>
            <person name="Pohl T."/>
            <person name="Merkel B.J."/>
            <person name="Hornburger P."/>
            <person name="Mueller R.-W."/>
            <person name="Bruemmer F."/>
            <person name="Labrenz M."/>
            <person name="Spormann A.M."/>
            <person name="Op den Camp H."/>
            <person name="Overmann J."/>
            <person name="Amann R."/>
            <person name="Jetten M.S.M."/>
            <person name="Mascher T."/>
            <person name="Medema M.H."/>
            <person name="Devos D.P."/>
            <person name="Kaster A.-K."/>
            <person name="Ovreas L."/>
            <person name="Rohde M."/>
            <person name="Galperin M.Y."/>
            <person name="Jogler C."/>
        </authorList>
    </citation>
    <scope>NUCLEOTIDE SEQUENCE [LARGE SCALE GENOMIC DNA]</scope>
    <source>
        <strain evidence="9 10">HG15A2</strain>
    </source>
</reference>
<dbReference type="RefSeq" id="WP_145057096.1">
    <property type="nucleotide sequence ID" value="NZ_CP036263.1"/>
</dbReference>
<evidence type="ECO:0000256" key="3">
    <source>
        <dbReference type="ARBA" id="ARBA00022692"/>
    </source>
</evidence>
<dbReference type="EMBL" id="CP036263">
    <property type="protein sequence ID" value="QDS97033.1"/>
    <property type="molecule type" value="Genomic_DNA"/>
</dbReference>
<name>A0A517MQ70_9BACT</name>
<comment type="similarity">
    <text evidence="2">Belongs to the major facilitator superfamily. Nitrate/nitrite porter (TC 2.A.1.8) family.</text>
</comment>
<feature type="transmembrane region" description="Helical" evidence="7">
    <location>
        <begin position="90"/>
        <end position="108"/>
    </location>
</feature>
<dbReference type="InterPro" id="IPR011701">
    <property type="entry name" value="MFS"/>
</dbReference>
<dbReference type="SUPFAM" id="SSF103473">
    <property type="entry name" value="MFS general substrate transporter"/>
    <property type="match status" value="1"/>
</dbReference>
<feature type="domain" description="Major facilitator superfamily (MFS) profile" evidence="8">
    <location>
        <begin position="24"/>
        <end position="424"/>
    </location>
</feature>
<dbReference type="GO" id="GO:0015112">
    <property type="term" value="F:nitrate transmembrane transporter activity"/>
    <property type="evidence" value="ECO:0007669"/>
    <property type="project" value="InterPro"/>
</dbReference>
<keyword evidence="5" id="KW-0534">Nitrate assimilation</keyword>
<proteinExistence type="inferred from homology"/>
<keyword evidence="3 7" id="KW-0812">Transmembrane</keyword>
<dbReference type="PROSITE" id="PS50850">
    <property type="entry name" value="MFS"/>
    <property type="match status" value="1"/>
</dbReference>
<dbReference type="Gene3D" id="1.20.1250.20">
    <property type="entry name" value="MFS general substrate transporter like domains"/>
    <property type="match status" value="2"/>
</dbReference>
<gene>
    <name evidence="9" type="primary">sauU</name>
    <name evidence="9" type="ORF">HG15A2_02920</name>
</gene>
<organism evidence="9 10">
    <name type="scientific">Adhaeretor mobilis</name>
    <dbReference type="NCBI Taxonomy" id="1930276"/>
    <lineage>
        <taxon>Bacteria</taxon>
        <taxon>Pseudomonadati</taxon>
        <taxon>Planctomycetota</taxon>
        <taxon>Planctomycetia</taxon>
        <taxon>Pirellulales</taxon>
        <taxon>Lacipirellulaceae</taxon>
        <taxon>Adhaeretor</taxon>
    </lineage>
</organism>
<dbReference type="InterPro" id="IPR020846">
    <property type="entry name" value="MFS_dom"/>
</dbReference>
<dbReference type="Proteomes" id="UP000319852">
    <property type="component" value="Chromosome"/>
</dbReference>
<evidence type="ECO:0000256" key="2">
    <source>
        <dbReference type="ARBA" id="ARBA00008432"/>
    </source>
</evidence>
<evidence type="ECO:0000313" key="9">
    <source>
        <dbReference type="EMBL" id="QDS97033.1"/>
    </source>
</evidence>
<feature type="transmembrane region" description="Helical" evidence="7">
    <location>
        <begin position="115"/>
        <end position="133"/>
    </location>
</feature>
<dbReference type="OrthoDB" id="9773404at2"/>
<evidence type="ECO:0000259" key="8">
    <source>
        <dbReference type="PROSITE" id="PS50850"/>
    </source>
</evidence>
<evidence type="ECO:0000313" key="10">
    <source>
        <dbReference type="Proteomes" id="UP000319852"/>
    </source>
</evidence>
<feature type="transmembrane region" description="Helical" evidence="7">
    <location>
        <begin position="271"/>
        <end position="293"/>
    </location>
</feature>
<keyword evidence="10" id="KW-1185">Reference proteome</keyword>
<feature type="transmembrane region" description="Helical" evidence="7">
    <location>
        <begin position="337"/>
        <end position="362"/>
    </location>
</feature>
<dbReference type="Pfam" id="PF07690">
    <property type="entry name" value="MFS_1"/>
    <property type="match status" value="1"/>
</dbReference>
<evidence type="ECO:0000256" key="7">
    <source>
        <dbReference type="SAM" id="Phobius"/>
    </source>
</evidence>
<feature type="transmembrane region" description="Helical" evidence="7">
    <location>
        <begin position="60"/>
        <end position="78"/>
    </location>
</feature>
<feature type="transmembrane region" description="Helical" evidence="7">
    <location>
        <begin position="243"/>
        <end position="265"/>
    </location>
</feature>
<dbReference type="KEGG" id="amob:HG15A2_02920"/>
<evidence type="ECO:0000256" key="5">
    <source>
        <dbReference type="ARBA" id="ARBA00023063"/>
    </source>
</evidence>
<comment type="subcellular location">
    <subcellularLocation>
        <location evidence="1">Membrane</location>
        <topology evidence="1">Multi-pass membrane protein</topology>
    </subcellularLocation>
</comment>
<dbReference type="AlphaFoldDB" id="A0A517MQ70"/>
<dbReference type="GO" id="GO:0042128">
    <property type="term" value="P:nitrate assimilation"/>
    <property type="evidence" value="ECO:0007669"/>
    <property type="project" value="UniProtKB-KW"/>
</dbReference>
<keyword evidence="4 7" id="KW-1133">Transmembrane helix</keyword>
<dbReference type="InterPro" id="IPR044772">
    <property type="entry name" value="NO3_transporter"/>
</dbReference>
<evidence type="ECO:0000256" key="4">
    <source>
        <dbReference type="ARBA" id="ARBA00022989"/>
    </source>
</evidence>
<evidence type="ECO:0000256" key="6">
    <source>
        <dbReference type="ARBA" id="ARBA00023136"/>
    </source>
</evidence>
<dbReference type="GO" id="GO:0016020">
    <property type="term" value="C:membrane"/>
    <property type="evidence" value="ECO:0007669"/>
    <property type="project" value="UniProtKB-SubCell"/>
</dbReference>
<sequence>MELQNKSTSLWSNFFKLSMPQIRAFHMSWFAFFLCFFAWFGIAPLMAVVRDELSLTKEQVGWSIIASVAVTVLARLAIGWLCDRFGPRLTYTWLLVLGSLPVMGIGFAHDFQTFLIFRLLIGVIGASFVITQYHTSVMFAPNVVGTANATSAGWGNLGGGVTQFVMPLVFALFVTVMGFSAAVGWRASMVVAGAICFLTGLAYYRFTQDAPDGNFKELRAAGKMPSTKKANGEFWTACRDYRVWALFVVYGACFGIELTINNIAALYFIDYFGLGLAAAGAMAASFGLMNLFARTLGGISGDKFGAKWGLRGRVTWLFIALFCEGIALMFFSQMTALAVALPALILFSLFTQMSEGATFSVVPFVNKKALGAVAGIVGAGGNAGAVAAGFLFKSSIEWPTALLILGGLVTASSFLAFAVRFDTEAEAEAKEDFVTAIKKKQLPAARPIAQPTLELESALNA</sequence>
<dbReference type="PANTHER" id="PTHR23515">
    <property type="entry name" value="HIGH-AFFINITY NITRATE TRANSPORTER 2.3"/>
    <property type="match status" value="1"/>
</dbReference>
<evidence type="ECO:0000256" key="1">
    <source>
        <dbReference type="ARBA" id="ARBA00004141"/>
    </source>
</evidence>
<dbReference type="InterPro" id="IPR036259">
    <property type="entry name" value="MFS_trans_sf"/>
</dbReference>
<accession>A0A517MQ70</accession>
<protein>
    <submittedName>
        <fullName evidence="9">Putative sulfoacetate transporter SauU</fullName>
    </submittedName>
</protein>
<feature type="transmembrane region" description="Helical" evidence="7">
    <location>
        <begin position="189"/>
        <end position="206"/>
    </location>
</feature>